<accession>A0ABX9TWG0</accession>
<feature type="domain" description="DSBA-like thioredoxin" evidence="2">
    <location>
        <begin position="4"/>
        <end position="196"/>
    </location>
</feature>
<evidence type="ECO:0000256" key="1">
    <source>
        <dbReference type="PIRNR" id="PIRNR006386"/>
    </source>
</evidence>
<keyword evidence="4" id="KW-1185">Reference proteome</keyword>
<dbReference type="InterPro" id="IPR044087">
    <property type="entry name" value="NahD-like"/>
</dbReference>
<keyword evidence="1 3" id="KW-0413">Isomerase</keyword>
<dbReference type="PIRSF" id="PIRSF006386">
    <property type="entry name" value="HCCAis_GSTk"/>
    <property type="match status" value="1"/>
</dbReference>
<proteinExistence type="inferred from homology"/>
<dbReference type="Gene3D" id="3.40.30.10">
    <property type="entry name" value="Glutaredoxin"/>
    <property type="match status" value="1"/>
</dbReference>
<sequence>MKKQIEFYFDLGSPYSYVGFYRLLKIAEEQQAEIIWKPILLGGVFKATGNSSPMAVPAKARYSMMDLKRWSKYWQIPVKMNPHFPINTLHLMRLLTAVQLYQPDRFVYVLKGLFDAMFGHPRNLNDVQEFMALGEELGIDAVQAQTWLDDEKVKARLKALTEEAVERGVFGAPTCFVDNEQFWGVDHLHFVEMALQSGT</sequence>
<dbReference type="InterPro" id="IPR001853">
    <property type="entry name" value="DSBA-like_thioredoxin_dom"/>
</dbReference>
<dbReference type="Proteomes" id="UP000280271">
    <property type="component" value="Unassembled WGS sequence"/>
</dbReference>
<dbReference type="InterPro" id="IPR014440">
    <property type="entry name" value="HCCAis_GSTk"/>
</dbReference>
<dbReference type="RefSeq" id="WP_120375419.1">
    <property type="nucleotide sequence ID" value="NZ_RCHC01000008.1"/>
</dbReference>
<organism evidence="3 4">
    <name type="scientific">Acinetobacter chengduensis</name>
    <dbReference type="NCBI Taxonomy" id="2420890"/>
    <lineage>
        <taxon>Bacteria</taxon>
        <taxon>Pseudomonadati</taxon>
        <taxon>Pseudomonadota</taxon>
        <taxon>Gammaproteobacteria</taxon>
        <taxon>Moraxellales</taxon>
        <taxon>Moraxellaceae</taxon>
        <taxon>Acinetobacter</taxon>
    </lineage>
</organism>
<evidence type="ECO:0000313" key="3">
    <source>
        <dbReference type="EMBL" id="RLL21796.1"/>
    </source>
</evidence>
<protein>
    <recommendedName>
        <fullName evidence="1">2-hydroxychromene-2-carboxylate isomerase</fullName>
        <ecNumber evidence="1">5.99.1.4</ecNumber>
    </recommendedName>
</protein>
<gene>
    <name evidence="3" type="ORF">D9K81_08860</name>
</gene>
<evidence type="ECO:0000313" key="4">
    <source>
        <dbReference type="Proteomes" id="UP000280271"/>
    </source>
</evidence>
<dbReference type="GO" id="GO:0016853">
    <property type="term" value="F:isomerase activity"/>
    <property type="evidence" value="ECO:0007669"/>
    <property type="project" value="UniProtKB-KW"/>
</dbReference>
<comment type="catalytic activity">
    <reaction evidence="1">
        <text>2-hydroxychromene-2-carboxylate = (3E)-4-(2-hydroxyphenyl)-2-oxobut-3-enoate</text>
        <dbReference type="Rhea" id="RHEA:27401"/>
        <dbReference type="ChEBI" id="CHEBI:59350"/>
        <dbReference type="ChEBI" id="CHEBI:59353"/>
        <dbReference type="EC" id="5.99.1.4"/>
    </reaction>
</comment>
<name>A0ABX9TWG0_9GAMM</name>
<reference evidence="3 4" key="1">
    <citation type="submission" date="2018-09" db="EMBL/GenBank/DDBJ databases">
        <title>The draft genome of Acinetobacter sp. strains.</title>
        <authorList>
            <person name="Qin J."/>
            <person name="Feng Y."/>
            <person name="Zong Z."/>
        </authorList>
    </citation>
    <scope>NUCLEOTIDE SEQUENCE [LARGE SCALE GENOMIC DNA]</scope>
    <source>
        <strain evidence="3 4">WCHAc060005</strain>
    </source>
</reference>
<dbReference type="InterPro" id="IPR051924">
    <property type="entry name" value="GST_Kappa/NadH"/>
</dbReference>
<dbReference type="CDD" id="cd03022">
    <property type="entry name" value="DsbA_HCCA_Iso"/>
    <property type="match status" value="1"/>
</dbReference>
<dbReference type="SUPFAM" id="SSF52833">
    <property type="entry name" value="Thioredoxin-like"/>
    <property type="match status" value="1"/>
</dbReference>
<dbReference type="EC" id="5.99.1.4" evidence="1"/>
<evidence type="ECO:0000259" key="2">
    <source>
        <dbReference type="Pfam" id="PF01323"/>
    </source>
</evidence>
<dbReference type="EMBL" id="RCHC01000008">
    <property type="protein sequence ID" value="RLL21796.1"/>
    <property type="molecule type" value="Genomic_DNA"/>
</dbReference>
<comment type="caution">
    <text evidence="3">The sequence shown here is derived from an EMBL/GenBank/DDBJ whole genome shotgun (WGS) entry which is preliminary data.</text>
</comment>
<comment type="similarity">
    <text evidence="1">Belongs to the GST superfamily. NadH family.</text>
</comment>
<dbReference type="PANTHER" id="PTHR42943">
    <property type="entry name" value="GLUTATHIONE S-TRANSFERASE KAPPA"/>
    <property type="match status" value="1"/>
</dbReference>
<dbReference type="Pfam" id="PF01323">
    <property type="entry name" value="DSBA"/>
    <property type="match status" value="1"/>
</dbReference>
<dbReference type="PANTHER" id="PTHR42943:SF2">
    <property type="entry name" value="GLUTATHIONE S-TRANSFERASE KAPPA 1"/>
    <property type="match status" value="1"/>
</dbReference>
<dbReference type="InterPro" id="IPR036249">
    <property type="entry name" value="Thioredoxin-like_sf"/>
</dbReference>